<dbReference type="HOGENOM" id="CLU_045966_0_0_11"/>
<feature type="chain" id="PRO_5038878829" description="Mammalian cell entry protein" evidence="2">
    <location>
        <begin position="20"/>
        <end position="405"/>
    </location>
</feature>
<dbReference type="PROSITE" id="PS51257">
    <property type="entry name" value="PROKAR_LIPOPROTEIN"/>
    <property type="match status" value="1"/>
</dbReference>
<dbReference type="PANTHER" id="PTHR33371">
    <property type="entry name" value="INTERMEMBRANE PHOSPHOLIPID TRANSPORT SYSTEM BINDING PROTEIN MLAD-RELATED"/>
    <property type="match status" value="1"/>
</dbReference>
<dbReference type="GO" id="GO:0005576">
    <property type="term" value="C:extracellular region"/>
    <property type="evidence" value="ECO:0007669"/>
    <property type="project" value="TreeGrafter"/>
</dbReference>
<evidence type="ECO:0000256" key="1">
    <source>
        <dbReference type="SAM" id="MobiDB-lite"/>
    </source>
</evidence>
<accession>A0A051TVG5</accession>
<feature type="domain" description="Mammalian cell entry C-terminal" evidence="4">
    <location>
        <begin position="120"/>
        <end position="290"/>
    </location>
</feature>
<dbReference type="Pfam" id="PF11887">
    <property type="entry name" value="Mce4_CUP1"/>
    <property type="match status" value="1"/>
</dbReference>
<feature type="domain" description="Mce/MlaD" evidence="3">
    <location>
        <begin position="40"/>
        <end position="113"/>
    </location>
</feature>
<feature type="signal peptide" evidence="2">
    <location>
        <begin position="1"/>
        <end position="19"/>
    </location>
</feature>
<dbReference type="PATRIC" id="fig|1324261.3.peg.3649"/>
<sequence>MTRFLGLCLVACFAVGGCAFQGVNSLPLPGAVGRGADAHVYHVEIANVGTLESNSPVMMADVIVGSVGKMRVKGDHADVEVSVKPDVVVPANAVAAVGQTSLLGSMHVELNPPLGQPARGRLQPGATIPLDRSSSYPSTEQTLSALSVVLNSGGLGQIGDIVHNFSAALSGHEIDVRQLLTRLDEFVGVLDQQRDKIIASIDSLNRLAGTFASQREVIAQALHKIPPALDVLIRERPRITAALDKLRVFSNTTTRLINETQADLVKNLQNLEPTIQALADVGPDLSTVLGYVPTFPFTQNFIDRAVRGDYFNVFAVIDMTIPRLKRTLLAGTRWGDPDTPLVPAPGDPWYGNYTYDPLGFGVTNKPFAAPPGAPPPSGTPSPAPAVAAPDMSAIAPVDQPSRGGG</sequence>
<organism evidence="5 6">
    <name type="scientific">Mycobacterium [tuberculosis] TKK-01-0051</name>
    <dbReference type="NCBI Taxonomy" id="1324261"/>
    <lineage>
        <taxon>Bacteria</taxon>
        <taxon>Bacillati</taxon>
        <taxon>Actinomycetota</taxon>
        <taxon>Actinomycetes</taxon>
        <taxon>Mycobacteriales</taxon>
        <taxon>Mycobacteriaceae</taxon>
        <taxon>Mycobacterium</taxon>
        <taxon>Mycobacterium avium complex (MAC)</taxon>
    </lineage>
</organism>
<protein>
    <recommendedName>
        <fullName evidence="7">Mammalian cell entry protein</fullName>
    </recommendedName>
</protein>
<evidence type="ECO:0008006" key="7">
    <source>
        <dbReference type="Google" id="ProtNLM"/>
    </source>
</evidence>
<proteinExistence type="predicted"/>
<dbReference type="InterPro" id="IPR024516">
    <property type="entry name" value="Mce_C"/>
</dbReference>
<dbReference type="PANTHER" id="PTHR33371:SF15">
    <property type="entry name" value="LIPOPROTEIN LPRN"/>
    <property type="match status" value="1"/>
</dbReference>
<feature type="region of interest" description="Disordered" evidence="1">
    <location>
        <begin position="364"/>
        <end position="405"/>
    </location>
</feature>
<evidence type="ECO:0000313" key="6">
    <source>
        <dbReference type="Proteomes" id="UP000025947"/>
    </source>
</evidence>
<name>A0A051TVG5_9MYCO</name>
<dbReference type="InterPro" id="IPR052336">
    <property type="entry name" value="MlaD_Phospholipid_Transporter"/>
</dbReference>
<evidence type="ECO:0000259" key="4">
    <source>
        <dbReference type="Pfam" id="PF11887"/>
    </source>
</evidence>
<dbReference type="RefSeq" id="WP_044486115.1">
    <property type="nucleotide sequence ID" value="NZ_KK328284.1"/>
</dbReference>
<keyword evidence="6" id="KW-1185">Reference proteome</keyword>
<dbReference type="EMBL" id="JLXW01000010">
    <property type="protein sequence ID" value="KBZ60663.1"/>
    <property type="molecule type" value="Genomic_DNA"/>
</dbReference>
<dbReference type="Pfam" id="PF02470">
    <property type="entry name" value="MlaD"/>
    <property type="match status" value="1"/>
</dbReference>
<evidence type="ECO:0000313" key="5">
    <source>
        <dbReference type="EMBL" id="KBZ60663.1"/>
    </source>
</evidence>
<reference evidence="5 6" key="1">
    <citation type="submission" date="2014-04" db="EMBL/GenBank/DDBJ databases">
        <title>The Genome Sequence of Mycobacterium tuberculosis TKK-01-0051.</title>
        <authorList>
            <consortium name="The Broad Institute Genomics Platform"/>
            <consortium name="The Broad Institute Genome Sequencing Center for Infectious Disease"/>
            <person name="Earl A.M."/>
            <person name="Cohen K."/>
            <person name="Pym A."/>
            <person name="Bishai W."/>
            <person name="Maharaj K."/>
            <person name="Desjardins C."/>
            <person name="Abeel T."/>
            <person name="Young S."/>
            <person name="Zeng Q."/>
            <person name="Gargeya S."/>
            <person name="Abouelleil A."/>
            <person name="Alvarado L."/>
            <person name="Chapman S.B."/>
            <person name="Gainer-Dewar J."/>
            <person name="Goldberg J."/>
            <person name="Griggs A."/>
            <person name="Gujja S."/>
            <person name="Hansen M."/>
            <person name="Howarth C."/>
            <person name="Imamovic A."/>
            <person name="Larimer J."/>
            <person name="Murphy C."/>
            <person name="Naylor J."/>
            <person name="Pearson M."/>
            <person name="Poon T.W."/>
            <person name="Priest M."/>
            <person name="Roberts A."/>
            <person name="Saif S."/>
            <person name="Shea T."/>
            <person name="Sykes S."/>
            <person name="Wortman J."/>
            <person name="Nusbaum C."/>
            <person name="Birren B."/>
        </authorList>
    </citation>
    <scope>NUCLEOTIDE SEQUENCE [LARGE SCALE GENOMIC DNA]</scope>
    <source>
        <strain evidence="5 6">TKK-01-0051</strain>
    </source>
</reference>
<evidence type="ECO:0000256" key="2">
    <source>
        <dbReference type="SAM" id="SignalP"/>
    </source>
</evidence>
<feature type="compositionally biased region" description="Pro residues" evidence="1">
    <location>
        <begin position="368"/>
        <end position="383"/>
    </location>
</feature>
<dbReference type="AlphaFoldDB" id="A0A051TVG5"/>
<keyword evidence="2" id="KW-0732">Signal</keyword>
<gene>
    <name evidence="5" type="ORF">K875_03610</name>
</gene>
<comment type="caution">
    <text evidence="5">The sequence shown here is derived from an EMBL/GenBank/DDBJ whole genome shotgun (WGS) entry which is preliminary data.</text>
</comment>
<dbReference type="InterPro" id="IPR003399">
    <property type="entry name" value="Mce/MlaD"/>
</dbReference>
<dbReference type="Proteomes" id="UP000025947">
    <property type="component" value="Unassembled WGS sequence"/>
</dbReference>
<feature type="compositionally biased region" description="Low complexity" evidence="1">
    <location>
        <begin position="384"/>
        <end position="396"/>
    </location>
</feature>
<dbReference type="NCBIfam" id="TIGR00996">
    <property type="entry name" value="Mtu_fam_mce"/>
    <property type="match status" value="1"/>
</dbReference>
<dbReference type="InterPro" id="IPR005693">
    <property type="entry name" value="Mce"/>
</dbReference>
<evidence type="ECO:0000259" key="3">
    <source>
        <dbReference type="Pfam" id="PF02470"/>
    </source>
</evidence>